<feature type="coiled-coil region" evidence="1">
    <location>
        <begin position="370"/>
        <end position="427"/>
    </location>
</feature>
<comment type="caution">
    <text evidence="3">The sequence shown here is derived from an EMBL/GenBank/DDBJ whole genome shotgun (WGS) entry which is preliminary data.</text>
</comment>
<proteinExistence type="predicted"/>
<gene>
    <name evidence="3" type="ORF">FCV13_06120</name>
    <name evidence="4" type="ORF">FDF67_04600</name>
</gene>
<dbReference type="EMBL" id="SWNS01000004">
    <property type="protein sequence ID" value="NFD87600.1"/>
    <property type="molecule type" value="Genomic_DNA"/>
</dbReference>
<evidence type="ECO:0008006" key="5">
    <source>
        <dbReference type="Google" id="ProtNLM"/>
    </source>
</evidence>
<evidence type="ECO:0000256" key="1">
    <source>
        <dbReference type="SAM" id="Coils"/>
    </source>
</evidence>
<evidence type="ECO:0000313" key="4">
    <source>
        <dbReference type="EMBL" id="NFU59493.1"/>
    </source>
</evidence>
<dbReference type="Proteomes" id="UP000785180">
    <property type="component" value="Unassembled WGS sequence"/>
</dbReference>
<accession>A0A6G4D9M3</accession>
<feature type="region of interest" description="Disordered" evidence="2">
    <location>
        <begin position="864"/>
        <end position="897"/>
    </location>
</feature>
<feature type="compositionally biased region" description="Gly residues" evidence="2">
    <location>
        <begin position="868"/>
        <end position="878"/>
    </location>
</feature>
<name>A0A6G4D9M3_CLOBO</name>
<dbReference type="EMBL" id="SXDK01000004">
    <property type="protein sequence ID" value="NFU59493.1"/>
    <property type="molecule type" value="Genomic_DNA"/>
</dbReference>
<protein>
    <recommendedName>
        <fullName evidence="5">Phage tail tape measure protein</fullName>
    </recommendedName>
</protein>
<sequence length="1662" mass="189442">METIGTSLKTIFAKFQQVKKDTGEVNKDFSATINTLEKMGVETGSMAGQLKPVGEILQELANKWNDMNDKQKAMVSSSLGVYQISRFSALMQGLAKDVNGVSRSQQIYSEVMKASGETNKQYETYLNSLSGAIDKFKAKWEVVFNNSMNSSTLKSIVNIGTGILNLVDKFGGLNIALVSLGTVLLSSNNKFKSFKNSLFSIKATEDGLSHSILINGKSLQELKLAFTSASAGGGVFKGTLNMLKTGLTGLKLKAIGAKIAVEGLKMALTLGLSVAITFALEGIMKLINKSSELKQKNQELQQSVQQNIKSNNDMITYLRTEGKEYDNLSKKTKLTTEEQEKLKSIKQQLVDKFPELVKGINSETGEMELQKKSTKELIELLKQKNKLESNKLISGGNDFLKDKQKEYREIQKEIQKFQRQAEMLKNGGGNIDKTGANYRHTIDGLNEIKRTIGLTKAQQEELDRKTEEYKNILAQVGTKVEEQKQKYSELKPYVQAVFDAKNLDSFQQKLANIRIDPSKFLKDGKLDFTSLEVEIQKFKDSIEKDPNYSNIKMVVSLKDPKADDLKKYFNSILALSKTLKMSPLELTKIMPLSVNKEYLKKNSDLFVKILKDEIKKASGQNKIDLTNMIKMFDGSELAKEGGKVAVALENVAQKQETATKAYQGAISSAKDYNRYLQEMREHHHLSAESIAEIIEKHEDLIPLLGDEKGMYHALESATKRERDVAINAITTKLEGNIQFCSRVVSGHQSAFNDIAQTYNVDLSNFETVATAKSKINAILCSRLKSDWLDTYGNIGNAMKTIKGNMTRSFLDYKGGDNDGSDYLAMKNDYMQLEGLTKGVDIIEKSINEAKNKISKTSLNPIDFRGMGARVGGGHSGGSGRHKSNKGQSGSKSKYHTDNTKYKFTGQALNEIDGIIKTINNSIEQTDKNITNITQKIANLQSVESKSNYAQIIDEENTKLDQQRIKVKKLQSAQSQANEKSKAIQKEIWTRWSWMEGKDLSKLSSVQWDKLYNEHYGKEIDFGGGDKAKKWKEAYDKGAKMFQEMRKDYENTRELSEKSAQDELKMEQEINATIKERIEIQKASYDEQLKLEQKQIDLAQVNLDVFNIYEKENVDYIKKAQLTGKLIAQQKSYLVQMIGIRNEITRQRNALQENTLEWNLLNSLLDEYEGKINESNKNLQQTLETLEEIRKSQLNELSNMQDKIVNALKKQYEKELELAKEKKAKELLLAKNLNDEQLKLIKDGSKTALEIFEEEHQKKMDLLNEELKSYEEIYNAKIKDIDDKESEDKYSKELNKKQKEKSKLQIQHDALMMDSSLEAKAKRESLLEEIKKKQEDIDQFQHDRDITLRKKNLKEELDAKKKKIQSKIDAENKEYKEAKKRYDREVKALERANKEKLKKENLYAKAREMLMQNNFDTLKDFLIKYGEDSEKIFGVMGETIKKKICDNLKNAIDLMQHFNTLSDKKKWKKAVGYDEDYIMGDTEKPTEITHFGNIERGVYEWDNIYENKEYKELVEKFLEAQRNDDTKAEADLRKQAQELIGKYKKHKDGGLNTSTGFHWLDGTDTKPELVLNADQTQAMLDIKDYLPNISKFIQQPKINLPKINLPNNVDTFVKQPIEFKVDNLINIEGNVDKNVVPKIKHAGNDIITRMKQEMNKVGIYRRL</sequence>
<feature type="coiled-coil region" evidence="1">
    <location>
        <begin position="922"/>
        <end position="986"/>
    </location>
</feature>
<organism evidence="3">
    <name type="scientific">Clostridium botulinum</name>
    <dbReference type="NCBI Taxonomy" id="1491"/>
    <lineage>
        <taxon>Bacteria</taxon>
        <taxon>Bacillati</taxon>
        <taxon>Bacillota</taxon>
        <taxon>Clostridia</taxon>
        <taxon>Eubacteriales</taxon>
        <taxon>Clostridiaceae</taxon>
        <taxon>Clostridium</taxon>
    </lineage>
</organism>
<evidence type="ECO:0000313" key="3">
    <source>
        <dbReference type="EMBL" id="NFD87600.1"/>
    </source>
</evidence>
<evidence type="ECO:0000256" key="2">
    <source>
        <dbReference type="SAM" id="MobiDB-lite"/>
    </source>
</evidence>
<reference evidence="3" key="1">
    <citation type="submission" date="2019-04" db="EMBL/GenBank/DDBJ databases">
        <title>Genome sequencing of Clostridium botulinum Groups I-IV and Clostridium butyricum.</title>
        <authorList>
            <person name="Brunt J."/>
            <person name="Van Vliet A.H.M."/>
            <person name="Stringer S.C."/>
            <person name="Carter A.T."/>
            <person name="Peck M.W."/>
        </authorList>
    </citation>
    <scope>NUCLEOTIDE SEQUENCE</scope>
    <source>
        <strain evidence="4">7221C</strain>
        <strain evidence="3">Colworth BL165</strain>
    </source>
</reference>
<keyword evidence="1" id="KW-0175">Coiled coil</keyword>
<feature type="compositionally biased region" description="Basic and acidic residues" evidence="2">
    <location>
        <begin position="1284"/>
        <end position="1302"/>
    </location>
</feature>
<feature type="region of interest" description="Disordered" evidence="2">
    <location>
        <begin position="1284"/>
        <end position="1304"/>
    </location>
</feature>